<feature type="non-terminal residue" evidence="2">
    <location>
        <position position="1"/>
    </location>
</feature>
<dbReference type="EMBL" id="CATQJA010002240">
    <property type="protein sequence ID" value="CAJ0570073.1"/>
    <property type="molecule type" value="Genomic_DNA"/>
</dbReference>
<proteinExistence type="predicted"/>
<evidence type="ECO:0000256" key="1">
    <source>
        <dbReference type="SAM" id="Coils"/>
    </source>
</evidence>
<name>A0AA36CJP6_9BILA</name>
<keyword evidence="3" id="KW-1185">Reference proteome</keyword>
<accession>A0AA36CJP6</accession>
<protein>
    <submittedName>
        <fullName evidence="2">Uncharacterized protein</fullName>
    </submittedName>
</protein>
<evidence type="ECO:0000313" key="2">
    <source>
        <dbReference type="EMBL" id="CAJ0570073.1"/>
    </source>
</evidence>
<reference evidence="2" key="1">
    <citation type="submission" date="2023-06" db="EMBL/GenBank/DDBJ databases">
        <authorList>
            <person name="Delattre M."/>
        </authorList>
    </citation>
    <scope>NUCLEOTIDE SEQUENCE</scope>
    <source>
        <strain evidence="2">AF72</strain>
    </source>
</reference>
<sequence length="77" mass="8970">MKKATQICIRTHKQLQQVELLSERLKGLDTQLSRSRQENAAIAKENQRLQGRNSELVGKLENLQHRPQKIHEIETQT</sequence>
<feature type="coiled-coil region" evidence="1">
    <location>
        <begin position="18"/>
        <end position="66"/>
    </location>
</feature>
<dbReference type="Proteomes" id="UP001177023">
    <property type="component" value="Unassembled WGS sequence"/>
</dbReference>
<comment type="caution">
    <text evidence="2">The sequence shown here is derived from an EMBL/GenBank/DDBJ whole genome shotgun (WGS) entry which is preliminary data.</text>
</comment>
<evidence type="ECO:0000313" key="3">
    <source>
        <dbReference type="Proteomes" id="UP001177023"/>
    </source>
</evidence>
<dbReference type="AlphaFoldDB" id="A0AA36CJP6"/>
<keyword evidence="1" id="KW-0175">Coiled coil</keyword>
<gene>
    <name evidence="2" type="ORF">MSPICULIGERA_LOCUS8524</name>
</gene>
<organism evidence="2 3">
    <name type="scientific">Mesorhabditis spiculigera</name>
    <dbReference type="NCBI Taxonomy" id="96644"/>
    <lineage>
        <taxon>Eukaryota</taxon>
        <taxon>Metazoa</taxon>
        <taxon>Ecdysozoa</taxon>
        <taxon>Nematoda</taxon>
        <taxon>Chromadorea</taxon>
        <taxon>Rhabditida</taxon>
        <taxon>Rhabditina</taxon>
        <taxon>Rhabditomorpha</taxon>
        <taxon>Rhabditoidea</taxon>
        <taxon>Rhabditidae</taxon>
        <taxon>Mesorhabditinae</taxon>
        <taxon>Mesorhabditis</taxon>
    </lineage>
</organism>